<dbReference type="InterPro" id="IPR013324">
    <property type="entry name" value="RNA_pol_sigma_r3/r4-like"/>
</dbReference>
<evidence type="ECO:0000256" key="1">
    <source>
        <dbReference type="ARBA" id="ARBA00010641"/>
    </source>
</evidence>
<dbReference type="Gene3D" id="1.10.10.10">
    <property type="entry name" value="Winged helix-like DNA-binding domain superfamily/Winged helix DNA-binding domain"/>
    <property type="match status" value="1"/>
</dbReference>
<keyword evidence="4 6" id="KW-0238">DNA-binding</keyword>
<evidence type="ECO:0000259" key="7">
    <source>
        <dbReference type="Pfam" id="PF04542"/>
    </source>
</evidence>
<dbReference type="GO" id="GO:0016987">
    <property type="term" value="F:sigma factor activity"/>
    <property type="evidence" value="ECO:0007669"/>
    <property type="project" value="UniProtKB-KW"/>
</dbReference>
<comment type="similarity">
    <text evidence="1 6">Belongs to the sigma-70 factor family. ECF subfamily.</text>
</comment>
<dbReference type="PANTHER" id="PTHR43133:SF46">
    <property type="entry name" value="RNA POLYMERASE SIGMA-70 FACTOR ECF SUBFAMILY"/>
    <property type="match status" value="1"/>
</dbReference>
<feature type="domain" description="RNA polymerase sigma factor 70 region 4 type 2" evidence="8">
    <location>
        <begin position="118"/>
        <end position="169"/>
    </location>
</feature>
<organism evidence="9 10">
    <name type="scientific">Cohnella zeiphila</name>
    <dbReference type="NCBI Taxonomy" id="2761120"/>
    <lineage>
        <taxon>Bacteria</taxon>
        <taxon>Bacillati</taxon>
        <taxon>Bacillota</taxon>
        <taxon>Bacilli</taxon>
        <taxon>Bacillales</taxon>
        <taxon>Paenibacillaceae</taxon>
        <taxon>Cohnella</taxon>
    </lineage>
</organism>
<keyword evidence="10" id="KW-1185">Reference proteome</keyword>
<dbReference type="Proteomes" id="UP000564644">
    <property type="component" value="Unassembled WGS sequence"/>
</dbReference>
<comment type="caution">
    <text evidence="9">The sequence shown here is derived from an EMBL/GenBank/DDBJ whole genome shotgun (WGS) entry which is preliminary data.</text>
</comment>
<proteinExistence type="inferred from homology"/>
<dbReference type="AlphaFoldDB" id="A0A7X0SNT8"/>
<gene>
    <name evidence="9" type="ORF">H7C18_21025</name>
</gene>
<dbReference type="InterPro" id="IPR036388">
    <property type="entry name" value="WH-like_DNA-bd_sf"/>
</dbReference>
<sequence>MEDTFLSAAAALDDSQLEQLIHAYWNDVWNYAYVLTRDREASEDLAQETFIRAFRSLSTFRGQSSYRTWLLRIVRHLVINHNRRSGLLRLLIQGGRIPLGGNPLSAEAEFWRVQEIDDIWRQVLQLPGKLREALLLSAKYGMSMAEIAEFLGIPEGTVKSRLNRARQRMTEWLKGEGE</sequence>
<dbReference type="InterPro" id="IPR014284">
    <property type="entry name" value="RNA_pol_sigma-70_dom"/>
</dbReference>
<dbReference type="EMBL" id="JACJVO010000026">
    <property type="protein sequence ID" value="MBB6733412.1"/>
    <property type="molecule type" value="Genomic_DNA"/>
</dbReference>
<dbReference type="Gene3D" id="1.10.1740.10">
    <property type="match status" value="1"/>
</dbReference>
<evidence type="ECO:0000256" key="3">
    <source>
        <dbReference type="ARBA" id="ARBA00023082"/>
    </source>
</evidence>
<evidence type="ECO:0000256" key="2">
    <source>
        <dbReference type="ARBA" id="ARBA00023015"/>
    </source>
</evidence>
<dbReference type="CDD" id="cd06171">
    <property type="entry name" value="Sigma70_r4"/>
    <property type="match status" value="1"/>
</dbReference>
<evidence type="ECO:0000313" key="10">
    <source>
        <dbReference type="Proteomes" id="UP000564644"/>
    </source>
</evidence>
<dbReference type="InterPro" id="IPR039425">
    <property type="entry name" value="RNA_pol_sigma-70-like"/>
</dbReference>
<keyword evidence="5 6" id="KW-0804">Transcription</keyword>
<evidence type="ECO:0000256" key="5">
    <source>
        <dbReference type="ARBA" id="ARBA00023163"/>
    </source>
</evidence>
<dbReference type="SUPFAM" id="SSF88946">
    <property type="entry name" value="Sigma2 domain of RNA polymerase sigma factors"/>
    <property type="match status" value="1"/>
</dbReference>
<dbReference type="InterPro" id="IPR013325">
    <property type="entry name" value="RNA_pol_sigma_r2"/>
</dbReference>
<dbReference type="Pfam" id="PF08281">
    <property type="entry name" value="Sigma70_r4_2"/>
    <property type="match status" value="1"/>
</dbReference>
<dbReference type="InterPro" id="IPR000838">
    <property type="entry name" value="RNA_pol_sigma70_ECF_CS"/>
</dbReference>
<dbReference type="SUPFAM" id="SSF88659">
    <property type="entry name" value="Sigma3 and sigma4 domains of RNA polymerase sigma factors"/>
    <property type="match status" value="1"/>
</dbReference>
<evidence type="ECO:0000256" key="4">
    <source>
        <dbReference type="ARBA" id="ARBA00023125"/>
    </source>
</evidence>
<dbReference type="GO" id="GO:0003677">
    <property type="term" value="F:DNA binding"/>
    <property type="evidence" value="ECO:0007669"/>
    <property type="project" value="UniProtKB-KW"/>
</dbReference>
<evidence type="ECO:0000256" key="6">
    <source>
        <dbReference type="RuleBase" id="RU000716"/>
    </source>
</evidence>
<dbReference type="PROSITE" id="PS01063">
    <property type="entry name" value="SIGMA70_ECF"/>
    <property type="match status" value="1"/>
</dbReference>
<evidence type="ECO:0000259" key="8">
    <source>
        <dbReference type="Pfam" id="PF08281"/>
    </source>
</evidence>
<dbReference type="NCBIfam" id="TIGR02937">
    <property type="entry name" value="sigma70-ECF"/>
    <property type="match status" value="1"/>
</dbReference>
<accession>A0A7X0SNT8</accession>
<dbReference type="PANTHER" id="PTHR43133">
    <property type="entry name" value="RNA POLYMERASE ECF-TYPE SIGMA FACTO"/>
    <property type="match status" value="1"/>
</dbReference>
<feature type="domain" description="RNA polymerase sigma-70 region 2" evidence="7">
    <location>
        <begin position="20"/>
        <end position="85"/>
    </location>
</feature>
<evidence type="ECO:0000313" key="9">
    <source>
        <dbReference type="EMBL" id="MBB6733412.1"/>
    </source>
</evidence>
<dbReference type="InterPro" id="IPR007627">
    <property type="entry name" value="RNA_pol_sigma70_r2"/>
</dbReference>
<dbReference type="Pfam" id="PF04542">
    <property type="entry name" value="Sigma70_r2"/>
    <property type="match status" value="1"/>
</dbReference>
<dbReference type="RefSeq" id="WP_185131074.1">
    <property type="nucleotide sequence ID" value="NZ_JACJVO010000026.1"/>
</dbReference>
<name>A0A7X0SNT8_9BACL</name>
<reference evidence="9 10" key="1">
    <citation type="submission" date="2020-08" db="EMBL/GenBank/DDBJ databases">
        <title>Cohnella phylogeny.</title>
        <authorList>
            <person name="Dunlap C."/>
        </authorList>
    </citation>
    <scope>NUCLEOTIDE SEQUENCE [LARGE SCALE GENOMIC DNA]</scope>
    <source>
        <strain evidence="9 10">CBP 2801</strain>
    </source>
</reference>
<dbReference type="GO" id="GO:0006352">
    <property type="term" value="P:DNA-templated transcription initiation"/>
    <property type="evidence" value="ECO:0007669"/>
    <property type="project" value="InterPro"/>
</dbReference>
<keyword evidence="3 6" id="KW-0731">Sigma factor</keyword>
<dbReference type="GO" id="GO:0006950">
    <property type="term" value="P:response to stress"/>
    <property type="evidence" value="ECO:0007669"/>
    <property type="project" value="UniProtKB-ARBA"/>
</dbReference>
<dbReference type="InterPro" id="IPR013249">
    <property type="entry name" value="RNA_pol_sigma70_r4_t2"/>
</dbReference>
<keyword evidence="2 6" id="KW-0805">Transcription regulation</keyword>
<protein>
    <recommendedName>
        <fullName evidence="6">RNA polymerase sigma factor</fullName>
    </recommendedName>
</protein>